<evidence type="ECO:0000313" key="1">
    <source>
        <dbReference type="EMBL" id="AJZ76663.1"/>
    </source>
</evidence>
<dbReference type="EMBL" id="CP011097">
    <property type="protein sequence ID" value="AJZ76663.1"/>
    <property type="molecule type" value="Genomic_DNA"/>
</dbReference>
<proteinExistence type="predicted"/>
<dbReference type="STRING" id="1603555.SU86_005430"/>
<dbReference type="OrthoDB" id="10540at2157"/>
<reference evidence="1 2" key="1">
    <citation type="journal article" date="2016" name="Sci. Rep.">
        <title>A novel ammonia-oxidizing archaeon from wastewater treatment plant: Its enrichment, physiological and genomic characteristics.</title>
        <authorList>
            <person name="Li Y."/>
            <person name="Ding K."/>
            <person name="Wen X."/>
            <person name="Zhang B."/>
            <person name="Shen B."/>
            <person name="Yang Y."/>
        </authorList>
    </citation>
    <scope>NUCLEOTIDE SEQUENCE [LARGE SCALE GENOMIC DNA]</scope>
    <source>
        <strain evidence="1 2">SAT1</strain>
    </source>
</reference>
<dbReference type="KEGG" id="tah:SU86_005430"/>
<evidence type="ECO:0000313" key="2">
    <source>
        <dbReference type="Proteomes" id="UP000266745"/>
    </source>
</evidence>
<gene>
    <name evidence="1" type="ORF">SU86_005430</name>
</gene>
<name>A0A3G1B4G5_9ARCH</name>
<keyword evidence="2" id="KW-1185">Reference proteome</keyword>
<dbReference type="Proteomes" id="UP000266745">
    <property type="component" value="Chromosome"/>
</dbReference>
<protein>
    <submittedName>
        <fullName evidence="1">Uncharacterized protein</fullName>
    </submittedName>
</protein>
<dbReference type="AlphaFoldDB" id="A0A3G1B4G5"/>
<sequence>MIFANAQSASPIQDIVYTAKFVCGSIPDDAGPLRPGHYDTSINILNKKGYRIGLVWTAVINDGPTSNAIFKNLDSETSTGMDCRDIKEIFAIDTKELTEGFVIIKIPVSSLKGFNNEQIVLDYTQDTINVLDVQVFYTANALDTLPHEIAEEKISFYIIQDETDKIPPEVFRKLLDVTMPATLNQITDTEQKVKLSLAKKYDLDKKDLDKIVLRIKDISIGVGSLLDDHAVSLHVVKPQINE</sequence>
<organism evidence="1 2">
    <name type="scientific">Candidatus Nitrosotenuis cloacae</name>
    <dbReference type="NCBI Taxonomy" id="1603555"/>
    <lineage>
        <taxon>Archaea</taxon>
        <taxon>Nitrososphaerota</taxon>
        <taxon>Candidatus Nitrosotenuis</taxon>
    </lineage>
</organism>
<accession>A0A3G1B4G5</accession>